<reference evidence="4" key="1">
    <citation type="submission" date="2025-08" db="UniProtKB">
        <authorList>
            <consortium name="RefSeq"/>
        </authorList>
    </citation>
    <scope>IDENTIFICATION</scope>
</reference>
<evidence type="ECO:0000313" key="4">
    <source>
        <dbReference type="RefSeq" id="XP_065672133.1"/>
    </source>
</evidence>
<name>A0ABM4DCL8_HYDVU</name>
<dbReference type="Gene3D" id="3.60.10.10">
    <property type="entry name" value="Endonuclease/exonuclease/phosphatase"/>
    <property type="match status" value="1"/>
</dbReference>
<feature type="domain" description="Reverse transcriptase" evidence="1">
    <location>
        <begin position="518"/>
        <end position="635"/>
    </location>
</feature>
<dbReference type="GeneID" id="136089959"/>
<dbReference type="InterPro" id="IPR036691">
    <property type="entry name" value="Endo/exonu/phosph_ase_sf"/>
</dbReference>
<keyword evidence="3" id="KW-1185">Reference proteome</keyword>
<dbReference type="InterPro" id="IPR000477">
    <property type="entry name" value="RT_dom"/>
</dbReference>
<evidence type="ECO:0000259" key="1">
    <source>
        <dbReference type="Pfam" id="PF00078"/>
    </source>
</evidence>
<feature type="domain" description="Endonuclease/exonuclease/phosphatase" evidence="2">
    <location>
        <begin position="108"/>
        <end position="215"/>
    </location>
</feature>
<evidence type="ECO:0000313" key="3">
    <source>
        <dbReference type="Proteomes" id="UP001652625"/>
    </source>
</evidence>
<dbReference type="PANTHER" id="PTHR33395">
    <property type="entry name" value="TRANSCRIPTASE, PUTATIVE-RELATED-RELATED"/>
    <property type="match status" value="1"/>
</dbReference>
<organism evidence="3 4">
    <name type="scientific">Hydra vulgaris</name>
    <name type="common">Hydra</name>
    <name type="synonym">Hydra attenuata</name>
    <dbReference type="NCBI Taxonomy" id="6087"/>
    <lineage>
        <taxon>Eukaryota</taxon>
        <taxon>Metazoa</taxon>
        <taxon>Cnidaria</taxon>
        <taxon>Hydrozoa</taxon>
        <taxon>Hydroidolina</taxon>
        <taxon>Anthoathecata</taxon>
        <taxon>Aplanulata</taxon>
        <taxon>Hydridae</taxon>
        <taxon>Hydra</taxon>
    </lineage>
</organism>
<sequence>MSNIEKINCMYLNATSLDNKFDEFKLVVATYNPTIISITETWFKPTSLCNLDGYCLYKKDRCDGRRGGGVCIYIDSKIVSYELNDNAFTLSQIEHVWAVVQFGHDKYLFGCIYRPCDFMDMTDIENIFKTAREYVDLKDFKDLIIVGDFNFPDISWSNGSINSIKRPSGIEHDFYRIINDNYLYQHVNLPTYQTTNKSAINILDLIFTTQSANISAINRKFVLGNITRGHLILCFDFTFKSKSKNVNTEENKFVYRKADYNSIGDFLTNVDWLQCFHTKSVQEMYDELIYYTEEACNLYVPINISFVNSSSRKMWLNKDLISLIRKKQNLTYINCSSKCKNSNLRSNYKLLSKRVSTEISIARRKYELMIVDKAKKNPKLLYRYMNSQQYVKDSIKALRQPSGEITHDPKKIADLLNINFQNIFVKESKNCIPFFKTRINDTTFNLIPEDIHYDDVLERLKNLDQNKAFGVDKLYPFILKNCATAFALPLTLIFMESIEKSQLPNQVSSANITALVKKRIIKNKLEKYLHKNNIIANEQHGFVKNRSCTTNLLETLDYITRNIDQGIPVDVVLLDFAKAFDTVSHQRLISKLKAYGISGLALNWFQAFLSNRRQRVVMGDYVSTWAEVYSVVPQG</sequence>
<dbReference type="RefSeq" id="XP_065672133.1">
    <property type="nucleotide sequence ID" value="XM_065816061.1"/>
</dbReference>
<dbReference type="Pfam" id="PF14529">
    <property type="entry name" value="Exo_endo_phos_2"/>
    <property type="match status" value="1"/>
</dbReference>
<accession>A0ABM4DCL8</accession>
<dbReference type="Proteomes" id="UP001652625">
    <property type="component" value="Chromosome 13"/>
</dbReference>
<dbReference type="Pfam" id="PF00078">
    <property type="entry name" value="RVT_1"/>
    <property type="match status" value="1"/>
</dbReference>
<dbReference type="SUPFAM" id="SSF56219">
    <property type="entry name" value="DNase I-like"/>
    <property type="match status" value="1"/>
</dbReference>
<evidence type="ECO:0000259" key="2">
    <source>
        <dbReference type="Pfam" id="PF14529"/>
    </source>
</evidence>
<protein>
    <submittedName>
        <fullName evidence="4">Uncharacterized protein LOC136089959</fullName>
    </submittedName>
</protein>
<dbReference type="PANTHER" id="PTHR33395:SF22">
    <property type="entry name" value="REVERSE TRANSCRIPTASE DOMAIN-CONTAINING PROTEIN"/>
    <property type="match status" value="1"/>
</dbReference>
<gene>
    <name evidence="4" type="primary">LOC136089959</name>
</gene>
<proteinExistence type="predicted"/>
<dbReference type="InterPro" id="IPR005135">
    <property type="entry name" value="Endo/exonuclease/phosphatase"/>
</dbReference>